<reference evidence="2" key="2">
    <citation type="submission" date="2014-06" db="EMBL/GenBank/DDBJ databases">
        <title>Draft genome sequence of Eubacterium siraeum (DSM 15702).</title>
        <authorList>
            <person name="Sudarsanam P."/>
            <person name="Ley R."/>
            <person name="Guruge J."/>
            <person name="Turnbaugh P.J."/>
            <person name="Mahowald M."/>
            <person name="Liep D."/>
            <person name="Gordon J."/>
        </authorList>
    </citation>
    <scope>NUCLEOTIDE SEQUENCE</scope>
    <source>
        <strain evidence="2">DSM 15702</strain>
    </source>
</reference>
<keyword evidence="1" id="KW-0812">Transmembrane</keyword>
<name>B0MNB4_9FIRM</name>
<gene>
    <name evidence="2" type="ORF">EUBSIR_01324</name>
</gene>
<proteinExistence type="predicted"/>
<keyword evidence="3" id="KW-1185">Reference proteome</keyword>
<feature type="transmembrane region" description="Helical" evidence="1">
    <location>
        <begin position="201"/>
        <end position="219"/>
    </location>
</feature>
<comment type="caution">
    <text evidence="2">The sequence shown here is derived from an EMBL/GenBank/DDBJ whole genome shotgun (WGS) entry which is preliminary data.</text>
</comment>
<evidence type="ECO:0000256" key="1">
    <source>
        <dbReference type="SAM" id="Phobius"/>
    </source>
</evidence>
<dbReference type="EMBL" id="ABCA03000045">
    <property type="protein sequence ID" value="EDS00840.1"/>
    <property type="molecule type" value="Genomic_DNA"/>
</dbReference>
<dbReference type="AlphaFoldDB" id="B0MNB4"/>
<dbReference type="InterPro" id="IPR046475">
    <property type="entry name" value="DUF6796"/>
</dbReference>
<dbReference type="Pfam" id="PF20599">
    <property type="entry name" value="DUF6796"/>
    <property type="match status" value="1"/>
</dbReference>
<feature type="transmembrane region" description="Helical" evidence="1">
    <location>
        <begin position="91"/>
        <end position="115"/>
    </location>
</feature>
<keyword evidence="1" id="KW-0472">Membrane</keyword>
<accession>B0MNB4</accession>
<keyword evidence="1" id="KW-1133">Transmembrane helix</keyword>
<feature type="transmembrane region" description="Helical" evidence="1">
    <location>
        <begin position="135"/>
        <end position="155"/>
    </location>
</feature>
<sequence>MNKKKKMIICFVLGMVGCLCFGGGDWLMIYGNTAHTGEIYWLTQGVIGISPARNAIAMAFAFPGIICYGTGLFAMAGFIKDSRDRKIYRVLNIFGLTPWLCLHIFYILLLAIYAYMGSNGYQGADEICHAVYSSLSWIVPLSEAFMLPPFIYYMYLQLRGKTYFSRLGGFFGANVLVNYGVLYVVSLIMPDIPARLGFKNGLMSESMIILFVVLIICTVKNIHGVADEEKFTLIP</sequence>
<protein>
    <submittedName>
        <fullName evidence="2">Uncharacterized protein</fullName>
    </submittedName>
</protein>
<evidence type="ECO:0000313" key="2">
    <source>
        <dbReference type="EMBL" id="EDS00840.1"/>
    </source>
</evidence>
<dbReference type="PROSITE" id="PS51257">
    <property type="entry name" value="PROKAR_LIPOPROTEIN"/>
    <property type="match status" value="1"/>
</dbReference>
<evidence type="ECO:0000313" key="3">
    <source>
        <dbReference type="Proteomes" id="UP000005326"/>
    </source>
</evidence>
<feature type="transmembrane region" description="Helical" evidence="1">
    <location>
        <begin position="167"/>
        <end position="189"/>
    </location>
</feature>
<dbReference type="Proteomes" id="UP000005326">
    <property type="component" value="Unassembled WGS sequence"/>
</dbReference>
<feature type="transmembrane region" description="Helical" evidence="1">
    <location>
        <begin position="55"/>
        <end position="79"/>
    </location>
</feature>
<organism evidence="2 3">
    <name type="scientific">[Eubacterium] siraeum DSM 15702</name>
    <dbReference type="NCBI Taxonomy" id="428128"/>
    <lineage>
        <taxon>Bacteria</taxon>
        <taxon>Bacillati</taxon>
        <taxon>Bacillota</taxon>
        <taxon>Clostridia</taxon>
        <taxon>Eubacteriales</taxon>
        <taxon>Oscillospiraceae</taxon>
        <taxon>Oscillospiraceae incertae sedis</taxon>
    </lineage>
</organism>
<reference evidence="2" key="1">
    <citation type="submission" date="2007-10" db="EMBL/GenBank/DDBJ databases">
        <authorList>
            <person name="Fulton L."/>
            <person name="Clifton S."/>
            <person name="Fulton B."/>
            <person name="Xu J."/>
            <person name="Minx P."/>
            <person name="Pepin K.H."/>
            <person name="Johnson M."/>
            <person name="Thiruvilangam P."/>
            <person name="Bhonagiri V."/>
            <person name="Nash W.E."/>
            <person name="Mardis E.R."/>
            <person name="Wilson R.K."/>
        </authorList>
    </citation>
    <scope>NUCLEOTIDE SEQUENCE [LARGE SCALE GENOMIC DNA]</scope>
    <source>
        <strain evidence="2">DSM 15702</strain>
    </source>
</reference>